<gene>
    <name evidence="1" type="ORF">SAMN05216516_11512</name>
</gene>
<evidence type="ECO:0000313" key="2">
    <source>
        <dbReference type="Proteomes" id="UP000242222"/>
    </source>
</evidence>
<organism evidence="1 2">
    <name type="scientific">Izhakiella capsodis</name>
    <dbReference type="NCBI Taxonomy" id="1367852"/>
    <lineage>
        <taxon>Bacteria</taxon>
        <taxon>Pseudomonadati</taxon>
        <taxon>Pseudomonadota</taxon>
        <taxon>Gammaproteobacteria</taxon>
        <taxon>Enterobacterales</taxon>
        <taxon>Erwiniaceae</taxon>
        <taxon>Izhakiella</taxon>
    </lineage>
</organism>
<name>A0A1I5B7W9_9GAMM</name>
<sequence>MCAYTNVYALSFNFVSFIQNTEPVTETFGAARLNC</sequence>
<reference evidence="2" key="1">
    <citation type="submission" date="2016-10" db="EMBL/GenBank/DDBJ databases">
        <authorList>
            <person name="Varghese N."/>
            <person name="Submissions S."/>
        </authorList>
    </citation>
    <scope>NUCLEOTIDE SEQUENCE [LARGE SCALE GENOMIC DNA]</scope>
    <source>
        <strain evidence="2">N6PO6</strain>
    </source>
</reference>
<keyword evidence="2" id="KW-1185">Reference proteome</keyword>
<dbReference type="STRING" id="1367852.SAMN05216516_11512"/>
<dbReference type="EMBL" id="FOVC01000015">
    <property type="protein sequence ID" value="SFN70812.1"/>
    <property type="molecule type" value="Genomic_DNA"/>
</dbReference>
<dbReference type="Proteomes" id="UP000242222">
    <property type="component" value="Unassembled WGS sequence"/>
</dbReference>
<accession>A0A1I5B7W9</accession>
<evidence type="ECO:0000313" key="1">
    <source>
        <dbReference type="EMBL" id="SFN70812.1"/>
    </source>
</evidence>
<protein>
    <submittedName>
        <fullName evidence="1">Uncharacterized protein</fullName>
    </submittedName>
</protein>
<dbReference type="AlphaFoldDB" id="A0A1I5B7W9"/>
<proteinExistence type="predicted"/>